<evidence type="ECO:0000256" key="1">
    <source>
        <dbReference type="SAM" id="Coils"/>
    </source>
</evidence>
<organism evidence="2">
    <name type="scientific">Timema californicum</name>
    <name type="common">California timema</name>
    <name type="synonym">Walking stick</name>
    <dbReference type="NCBI Taxonomy" id="61474"/>
    <lineage>
        <taxon>Eukaryota</taxon>
        <taxon>Metazoa</taxon>
        <taxon>Ecdysozoa</taxon>
        <taxon>Arthropoda</taxon>
        <taxon>Hexapoda</taxon>
        <taxon>Insecta</taxon>
        <taxon>Pterygota</taxon>
        <taxon>Neoptera</taxon>
        <taxon>Polyneoptera</taxon>
        <taxon>Phasmatodea</taxon>
        <taxon>Timematodea</taxon>
        <taxon>Timematoidea</taxon>
        <taxon>Timematidae</taxon>
        <taxon>Timema</taxon>
    </lineage>
</organism>
<proteinExistence type="predicted"/>
<evidence type="ECO:0000313" key="2">
    <source>
        <dbReference type="EMBL" id="CAD7572794.1"/>
    </source>
</evidence>
<accession>A0A7R9J542</accession>
<gene>
    <name evidence="2" type="ORF">TCMB3V08_LOCUS5438</name>
</gene>
<sequence>MGMQIKSATLDIFDKVKADIRLMKEEQTGIERYKLPKERSLEQYASSMEAMKTTKDGLESELHQELMSQLSVSDQLEVDKLNDDIRRLTQENKEAFSLRMRLEAEKNKLENLLTNNLMRRKDELVQALQEISVEDRKRQLENCKSELIAIEKRIDEVNKEFKNMEKKVQEATKMQERVKYMAAWIHRIWILVSKFPPMKLGSNRRVFAVNLVSMFKTEMIPELCLVTP</sequence>
<reference evidence="2" key="1">
    <citation type="submission" date="2020-11" db="EMBL/GenBank/DDBJ databases">
        <authorList>
            <person name="Tran Van P."/>
        </authorList>
    </citation>
    <scope>NUCLEOTIDE SEQUENCE</scope>
</reference>
<dbReference type="PANTHER" id="PTHR43977">
    <property type="entry name" value="STRUCTURAL MAINTENANCE OF CHROMOSOMES PROTEIN 3"/>
    <property type="match status" value="1"/>
</dbReference>
<name>A0A7R9J542_TIMCA</name>
<keyword evidence="1" id="KW-0175">Coiled coil</keyword>
<dbReference type="EMBL" id="OE181226">
    <property type="protein sequence ID" value="CAD7572794.1"/>
    <property type="molecule type" value="Genomic_DNA"/>
</dbReference>
<protein>
    <submittedName>
        <fullName evidence="2">(California timema) hypothetical protein</fullName>
    </submittedName>
</protein>
<feature type="coiled-coil region" evidence="1">
    <location>
        <begin position="41"/>
        <end position="174"/>
    </location>
</feature>
<dbReference type="AlphaFoldDB" id="A0A7R9J542"/>